<evidence type="ECO:0000313" key="1">
    <source>
        <dbReference type="EMBL" id="KAJ2804016.1"/>
    </source>
</evidence>
<sequence>MVRISISRPRMAAILMLAGVLVTTLFLAQRYHSSLGFHDIPPPPPHHVFHTDERLLEDLAIILPVNNNTDMQFYRNTWLRDYLYPVCDWPEPGCKIVCNMTSTYRTLDKKTICFSRAIKDINDKEFFIKLDDDTFVDRDYVVSLIRHYRGWSTPVTISDNRRKKDKTNPGVLDGVLYGNGKFYMFNRPLVKCLDTELQYKGPRNEDSVFGGMVNSGCGEPNVTYVREDDNFIWHKTYVNKNKYIDLAYIKNH</sequence>
<proteinExistence type="predicted"/>
<dbReference type="OrthoDB" id="2360774at2759"/>
<evidence type="ECO:0000313" key="2">
    <source>
        <dbReference type="Proteomes" id="UP001140094"/>
    </source>
</evidence>
<gene>
    <name evidence="1" type="ORF">H4R20_002669</name>
</gene>
<organism evidence="1 2">
    <name type="scientific">Coemansia guatemalensis</name>
    <dbReference type="NCBI Taxonomy" id="2761395"/>
    <lineage>
        <taxon>Eukaryota</taxon>
        <taxon>Fungi</taxon>
        <taxon>Fungi incertae sedis</taxon>
        <taxon>Zoopagomycota</taxon>
        <taxon>Kickxellomycotina</taxon>
        <taxon>Kickxellomycetes</taxon>
        <taxon>Kickxellales</taxon>
        <taxon>Kickxellaceae</taxon>
        <taxon>Coemansia</taxon>
    </lineage>
</organism>
<keyword evidence="2" id="KW-1185">Reference proteome</keyword>
<name>A0A9W8HV53_9FUNG</name>
<dbReference type="AlphaFoldDB" id="A0A9W8HV53"/>
<comment type="caution">
    <text evidence="1">The sequence shown here is derived from an EMBL/GenBank/DDBJ whole genome shotgun (WGS) entry which is preliminary data.</text>
</comment>
<protein>
    <submittedName>
        <fullName evidence="1">Uncharacterized protein</fullName>
    </submittedName>
</protein>
<dbReference type="Proteomes" id="UP001140094">
    <property type="component" value="Unassembled WGS sequence"/>
</dbReference>
<accession>A0A9W8HV53</accession>
<reference evidence="1" key="1">
    <citation type="submission" date="2022-07" db="EMBL/GenBank/DDBJ databases">
        <title>Phylogenomic reconstructions and comparative analyses of Kickxellomycotina fungi.</title>
        <authorList>
            <person name="Reynolds N.K."/>
            <person name="Stajich J.E."/>
            <person name="Barry K."/>
            <person name="Grigoriev I.V."/>
            <person name="Crous P."/>
            <person name="Smith M.E."/>
        </authorList>
    </citation>
    <scope>NUCLEOTIDE SEQUENCE</scope>
    <source>
        <strain evidence="1">NRRL 1565</strain>
    </source>
</reference>
<dbReference type="EMBL" id="JANBUO010000453">
    <property type="protein sequence ID" value="KAJ2804016.1"/>
    <property type="molecule type" value="Genomic_DNA"/>
</dbReference>